<comment type="caution">
    <text evidence="4">The sequence shown here is derived from an EMBL/GenBank/DDBJ whole genome shotgun (WGS) entry which is preliminary data.</text>
</comment>
<accession>A0A1F6WQI6</accession>
<dbReference type="InterPro" id="IPR009045">
    <property type="entry name" value="Zn_M74/Hedgehog-like"/>
</dbReference>
<sequence>MKNLGQLSFFRSLIKSLENNKFLSSKVIQYSLFLVLSVAFLVVVVLMYGIDGYWNPNFINSIRTQEYISEEDVDAYLGYGNEENLTQAFNMAPTVMSVTEVIQQPELFSPEDQIIIEQEQEHEDIVSIEDITSEPLPEGTDITTIPRDGTQFEKWAYDNGGVRTFYRTDGTSVEIHACEVDNIVTIKVFGNNTVKIHKEAVPFLRAAEEEWLEEGGNDFYPIPSPGNSYGIGGYDCRMTTGGSRLSEHAWGMAVDINPRTNPYISRVASLADAPGVKIIIGGIPVKYNPPILYVSNSQATEFFATRSNWTDMPEKFVLMWRHNRWIWLGQMDAMHYELGFGSKYSSSSSTTTTNSMLIIMPERTMDTTLEYNIQQDSVNMEEGRVDDPSTPDIDESLPPGLRDKSDNHPGKKNKIRIF</sequence>
<feature type="transmembrane region" description="Helical" evidence="2">
    <location>
        <begin position="30"/>
        <end position="50"/>
    </location>
</feature>
<evidence type="ECO:0000313" key="5">
    <source>
        <dbReference type="Proteomes" id="UP000179448"/>
    </source>
</evidence>
<dbReference type="SUPFAM" id="SSF55166">
    <property type="entry name" value="Hedgehog/DD-peptidase"/>
    <property type="match status" value="1"/>
</dbReference>
<organism evidence="4 5">
    <name type="scientific">Candidatus Nomurabacteria bacterium RIFCSPLOWO2_01_FULL_36_10b</name>
    <dbReference type="NCBI Taxonomy" id="1801766"/>
    <lineage>
        <taxon>Bacteria</taxon>
        <taxon>Candidatus Nomuraibacteriota</taxon>
    </lineage>
</organism>
<dbReference type="GO" id="GO:0008233">
    <property type="term" value="F:peptidase activity"/>
    <property type="evidence" value="ECO:0007669"/>
    <property type="project" value="InterPro"/>
</dbReference>
<dbReference type="AlphaFoldDB" id="A0A1F6WQI6"/>
<dbReference type="Pfam" id="PF13539">
    <property type="entry name" value="Peptidase_M15_4"/>
    <property type="match status" value="1"/>
</dbReference>
<evidence type="ECO:0000313" key="4">
    <source>
        <dbReference type="EMBL" id="OGI84127.1"/>
    </source>
</evidence>
<dbReference type="InterPro" id="IPR039561">
    <property type="entry name" value="Peptidase_M15C"/>
</dbReference>
<proteinExistence type="predicted"/>
<keyword evidence="2" id="KW-1133">Transmembrane helix</keyword>
<gene>
    <name evidence="4" type="ORF">A2997_01370</name>
</gene>
<dbReference type="Proteomes" id="UP000179448">
    <property type="component" value="Unassembled WGS sequence"/>
</dbReference>
<feature type="domain" description="Peptidase M15C" evidence="3">
    <location>
        <begin position="240"/>
        <end position="337"/>
    </location>
</feature>
<reference evidence="4 5" key="1">
    <citation type="journal article" date="2016" name="Nat. Commun.">
        <title>Thousands of microbial genomes shed light on interconnected biogeochemical processes in an aquifer system.</title>
        <authorList>
            <person name="Anantharaman K."/>
            <person name="Brown C.T."/>
            <person name="Hug L.A."/>
            <person name="Sharon I."/>
            <person name="Castelle C.J."/>
            <person name="Probst A.J."/>
            <person name="Thomas B.C."/>
            <person name="Singh A."/>
            <person name="Wilkins M.J."/>
            <person name="Karaoz U."/>
            <person name="Brodie E.L."/>
            <person name="Williams K.H."/>
            <person name="Hubbard S.S."/>
            <person name="Banfield J.F."/>
        </authorList>
    </citation>
    <scope>NUCLEOTIDE SEQUENCE [LARGE SCALE GENOMIC DNA]</scope>
</reference>
<name>A0A1F6WQI6_9BACT</name>
<protein>
    <recommendedName>
        <fullName evidence="3">Peptidase M15C domain-containing protein</fullName>
    </recommendedName>
</protein>
<dbReference type="STRING" id="1801766.A2997_01370"/>
<evidence type="ECO:0000256" key="1">
    <source>
        <dbReference type="SAM" id="MobiDB-lite"/>
    </source>
</evidence>
<dbReference type="EMBL" id="MFUQ01000003">
    <property type="protein sequence ID" value="OGI84127.1"/>
    <property type="molecule type" value="Genomic_DNA"/>
</dbReference>
<feature type="region of interest" description="Disordered" evidence="1">
    <location>
        <begin position="376"/>
        <end position="418"/>
    </location>
</feature>
<keyword evidence="2" id="KW-0472">Membrane</keyword>
<evidence type="ECO:0000259" key="3">
    <source>
        <dbReference type="Pfam" id="PF13539"/>
    </source>
</evidence>
<keyword evidence="2" id="KW-0812">Transmembrane</keyword>
<evidence type="ECO:0000256" key="2">
    <source>
        <dbReference type="SAM" id="Phobius"/>
    </source>
</evidence>